<organism evidence="1 2">
    <name type="scientific">Dorcoceras hygrometricum</name>
    <dbReference type="NCBI Taxonomy" id="472368"/>
    <lineage>
        <taxon>Eukaryota</taxon>
        <taxon>Viridiplantae</taxon>
        <taxon>Streptophyta</taxon>
        <taxon>Embryophyta</taxon>
        <taxon>Tracheophyta</taxon>
        <taxon>Spermatophyta</taxon>
        <taxon>Magnoliopsida</taxon>
        <taxon>eudicotyledons</taxon>
        <taxon>Gunneridae</taxon>
        <taxon>Pentapetalae</taxon>
        <taxon>asterids</taxon>
        <taxon>lamiids</taxon>
        <taxon>Lamiales</taxon>
        <taxon>Gesneriaceae</taxon>
        <taxon>Didymocarpoideae</taxon>
        <taxon>Trichosporeae</taxon>
        <taxon>Loxocarpinae</taxon>
        <taxon>Dorcoceras</taxon>
    </lineage>
</organism>
<proteinExistence type="predicted"/>
<name>A0A2Z7D8R1_9LAMI</name>
<sequence length="91" mass="10022">MDLSTLRTLRTCAQIGKLSDDSCSDGNMFPEDSAMTSRILSGYVFPYLNDKIIEDHGEDLTPKIAESISPEISDIGEYSSGYAHLHRLAPL</sequence>
<evidence type="ECO:0000313" key="1">
    <source>
        <dbReference type="EMBL" id="KZV56078.1"/>
    </source>
</evidence>
<dbReference type="EMBL" id="KQ988415">
    <property type="protein sequence ID" value="KZV56078.1"/>
    <property type="molecule type" value="Genomic_DNA"/>
</dbReference>
<dbReference type="AlphaFoldDB" id="A0A2Z7D8R1"/>
<keyword evidence="2" id="KW-1185">Reference proteome</keyword>
<reference evidence="1 2" key="1">
    <citation type="journal article" date="2015" name="Proc. Natl. Acad. Sci. U.S.A.">
        <title>The resurrection genome of Boea hygrometrica: A blueprint for survival of dehydration.</title>
        <authorList>
            <person name="Xiao L."/>
            <person name="Yang G."/>
            <person name="Zhang L."/>
            <person name="Yang X."/>
            <person name="Zhao S."/>
            <person name="Ji Z."/>
            <person name="Zhou Q."/>
            <person name="Hu M."/>
            <person name="Wang Y."/>
            <person name="Chen M."/>
            <person name="Xu Y."/>
            <person name="Jin H."/>
            <person name="Xiao X."/>
            <person name="Hu G."/>
            <person name="Bao F."/>
            <person name="Hu Y."/>
            <person name="Wan P."/>
            <person name="Li L."/>
            <person name="Deng X."/>
            <person name="Kuang T."/>
            <person name="Xiang C."/>
            <person name="Zhu J.K."/>
            <person name="Oliver M.J."/>
            <person name="He Y."/>
        </authorList>
    </citation>
    <scope>NUCLEOTIDE SEQUENCE [LARGE SCALE GENOMIC DNA]</scope>
    <source>
        <strain evidence="2">cv. XS01</strain>
    </source>
</reference>
<evidence type="ECO:0000313" key="2">
    <source>
        <dbReference type="Proteomes" id="UP000250235"/>
    </source>
</evidence>
<dbReference type="Proteomes" id="UP000250235">
    <property type="component" value="Unassembled WGS sequence"/>
</dbReference>
<protein>
    <submittedName>
        <fullName evidence="1">RNA polymerase beta' subunit</fullName>
    </submittedName>
</protein>
<gene>
    <name evidence="1" type="ORF">F511_06095</name>
</gene>
<accession>A0A2Z7D8R1</accession>